<keyword evidence="6" id="KW-1185">Reference proteome</keyword>
<sequence length="320" mass="35178">MKSIILGMLNTTVQPTLNLKEIKSLPIPIPDDISIAQAIGEFSELFTERIYILRQTNATFESIAQALFKSWFVDFDPVRAKAEGREPEGMDIATAALFPAEFEESAVGQIPKGWRVCALSDLCESIFSGGTPDTRRTEYWNGTLPWFSSGETRESVVIDTEKHITEAAVENSSTRLARPGDILIASAGQGLTRGQTSYCAIETYINQSVVSVRTSREVSSPTWTFYNLARRYDELRGLSDSHSIRGSLTTKLLASLRIIAPPTSLMMCFGATTEALVSAQAENRRRAGTLAELRDALLPRLVSGKLRIPQAQAQLEEAIA</sequence>
<dbReference type="GO" id="GO:0004519">
    <property type="term" value="F:endonuclease activity"/>
    <property type="evidence" value="ECO:0007669"/>
    <property type="project" value="UniProtKB-KW"/>
</dbReference>
<dbReference type="GO" id="GO:0009307">
    <property type="term" value="P:DNA restriction-modification system"/>
    <property type="evidence" value="ECO:0007669"/>
    <property type="project" value="UniProtKB-KW"/>
</dbReference>
<keyword evidence="5" id="KW-0540">Nuclease</keyword>
<dbReference type="InterPro" id="IPR052021">
    <property type="entry name" value="Type-I_RS_S_subunit"/>
</dbReference>
<evidence type="ECO:0000256" key="1">
    <source>
        <dbReference type="ARBA" id="ARBA00010923"/>
    </source>
</evidence>
<dbReference type="Proteomes" id="UP000552954">
    <property type="component" value="Unassembled WGS sequence"/>
</dbReference>
<evidence type="ECO:0000256" key="3">
    <source>
        <dbReference type="ARBA" id="ARBA00023125"/>
    </source>
</evidence>
<dbReference type="SUPFAM" id="SSF116734">
    <property type="entry name" value="DNA methylase specificity domain"/>
    <property type="match status" value="2"/>
</dbReference>
<organism evidence="5 6">
    <name type="scientific">Ramlibacter montanisoli</name>
    <dbReference type="NCBI Taxonomy" id="2732512"/>
    <lineage>
        <taxon>Bacteria</taxon>
        <taxon>Pseudomonadati</taxon>
        <taxon>Pseudomonadota</taxon>
        <taxon>Betaproteobacteria</taxon>
        <taxon>Burkholderiales</taxon>
        <taxon>Comamonadaceae</taxon>
        <taxon>Ramlibacter</taxon>
    </lineage>
</organism>
<reference evidence="5 6" key="2">
    <citation type="submission" date="2020-06" db="EMBL/GenBank/DDBJ databases">
        <title>Ramlibacter rhizophilus sp. nov., isolated from rhizosphere soil of national flower Mugunghwa from South Korea.</title>
        <authorList>
            <person name="Zheng-Fei Y."/>
            <person name="Huan T."/>
        </authorList>
    </citation>
    <scope>NUCLEOTIDE SEQUENCE [LARGE SCALE GENOMIC DNA]</scope>
    <source>
        <strain evidence="5 6">B156</strain>
    </source>
</reference>
<keyword evidence="2" id="KW-0680">Restriction system</keyword>
<dbReference type="Pfam" id="PF01420">
    <property type="entry name" value="Methylase_S"/>
    <property type="match status" value="1"/>
</dbReference>
<dbReference type="PANTHER" id="PTHR30408:SF13">
    <property type="entry name" value="TYPE I RESTRICTION ENZYME HINDI SPECIFICITY SUBUNIT"/>
    <property type="match status" value="1"/>
</dbReference>
<dbReference type="PANTHER" id="PTHR30408">
    <property type="entry name" value="TYPE-1 RESTRICTION ENZYME ECOKI SPECIFICITY PROTEIN"/>
    <property type="match status" value="1"/>
</dbReference>
<evidence type="ECO:0000313" key="5">
    <source>
        <dbReference type="EMBL" id="NNU43570.1"/>
    </source>
</evidence>
<dbReference type="EMBL" id="JABFCS010000001">
    <property type="protein sequence ID" value="NNU43570.1"/>
    <property type="molecule type" value="Genomic_DNA"/>
</dbReference>
<evidence type="ECO:0000259" key="4">
    <source>
        <dbReference type="Pfam" id="PF01420"/>
    </source>
</evidence>
<protein>
    <submittedName>
        <fullName evidence="5">Restriction endonuclease subunit S</fullName>
    </submittedName>
</protein>
<accession>A0A849K7T5</accession>
<comment type="similarity">
    <text evidence="1">Belongs to the type-I restriction system S methylase family.</text>
</comment>
<feature type="domain" description="Type I restriction modification DNA specificity" evidence="4">
    <location>
        <begin position="111"/>
        <end position="263"/>
    </location>
</feature>
<evidence type="ECO:0000256" key="2">
    <source>
        <dbReference type="ARBA" id="ARBA00022747"/>
    </source>
</evidence>
<keyword evidence="5" id="KW-0378">Hydrolase</keyword>
<keyword evidence="3" id="KW-0238">DNA-binding</keyword>
<dbReference type="Gene3D" id="3.90.220.20">
    <property type="entry name" value="DNA methylase specificity domains"/>
    <property type="match status" value="2"/>
</dbReference>
<name>A0A849K7T5_9BURK</name>
<evidence type="ECO:0000313" key="6">
    <source>
        <dbReference type="Proteomes" id="UP000552954"/>
    </source>
</evidence>
<dbReference type="InterPro" id="IPR044946">
    <property type="entry name" value="Restrct_endonuc_typeI_TRD_sf"/>
</dbReference>
<proteinExistence type="inferred from homology"/>
<dbReference type="GO" id="GO:0003677">
    <property type="term" value="F:DNA binding"/>
    <property type="evidence" value="ECO:0007669"/>
    <property type="project" value="UniProtKB-KW"/>
</dbReference>
<dbReference type="InterPro" id="IPR000055">
    <property type="entry name" value="Restrct_endonuc_typeI_TRD"/>
</dbReference>
<reference evidence="5 6" key="1">
    <citation type="submission" date="2020-05" db="EMBL/GenBank/DDBJ databases">
        <authorList>
            <person name="Khan S.A."/>
            <person name="Jeon C.O."/>
            <person name="Chun B.H."/>
        </authorList>
    </citation>
    <scope>NUCLEOTIDE SEQUENCE [LARGE SCALE GENOMIC DNA]</scope>
    <source>
        <strain evidence="5 6">B156</strain>
    </source>
</reference>
<gene>
    <name evidence="5" type="ORF">HK415_11045</name>
</gene>
<dbReference type="RefSeq" id="WP_171558957.1">
    <property type="nucleotide sequence ID" value="NZ_JABFCS010000001.1"/>
</dbReference>
<keyword evidence="5" id="KW-0255">Endonuclease</keyword>
<dbReference type="AlphaFoldDB" id="A0A849K7T5"/>
<comment type="caution">
    <text evidence="5">The sequence shown here is derived from an EMBL/GenBank/DDBJ whole genome shotgun (WGS) entry which is preliminary data.</text>
</comment>